<protein>
    <submittedName>
        <fullName evidence="2">M48 family metallopeptidase</fullName>
    </submittedName>
</protein>
<gene>
    <name evidence="2" type="ORF">J2D77_06725</name>
</gene>
<name>A0A939HJZ1_9PROT</name>
<dbReference type="Proteomes" id="UP000664073">
    <property type="component" value="Unassembled WGS sequence"/>
</dbReference>
<evidence type="ECO:0000313" key="3">
    <source>
        <dbReference type="Proteomes" id="UP000664073"/>
    </source>
</evidence>
<dbReference type="InterPro" id="IPR002725">
    <property type="entry name" value="YgjP-like_metallopeptidase"/>
</dbReference>
<dbReference type="Gene3D" id="3.30.2010.10">
    <property type="entry name" value="Metalloproteases ('zincins'), catalytic domain"/>
    <property type="match status" value="1"/>
</dbReference>
<dbReference type="PANTHER" id="PTHR30399:SF1">
    <property type="entry name" value="UTP PYROPHOSPHATASE"/>
    <property type="match status" value="1"/>
</dbReference>
<feature type="domain" description="YgjP-like metallopeptidase" evidence="1">
    <location>
        <begin position="29"/>
        <end position="222"/>
    </location>
</feature>
<dbReference type="RefSeq" id="WP_207845483.1">
    <property type="nucleotide sequence ID" value="NZ_JAFVMH010000002.1"/>
</dbReference>
<dbReference type="PANTHER" id="PTHR30399">
    <property type="entry name" value="UNCHARACTERIZED PROTEIN YGJP"/>
    <property type="match status" value="1"/>
</dbReference>
<proteinExistence type="predicted"/>
<sequence>MLPDEITVEGFGKVHVEWRVSPRARRLALRIAPRANSVTVTLPPKCPPAHAHAFVRQHGGWIASRLQRLEKTPSFTDGSIIPIEGTPHRITHDPTRRGGAWIEKDQLVVSGDASFISRRVTDFLRAHAARVLGEEVREMAQAAKLRPTRLDIRDTSSRWGSCSSTGRIMLSWRLVMAPHPVRHYLIAHELSHLVHMNHGPQFWKQVASLTPYRQQAEAWLRYHGPLLLRAG</sequence>
<evidence type="ECO:0000259" key="1">
    <source>
        <dbReference type="Pfam" id="PF01863"/>
    </source>
</evidence>
<keyword evidence="3" id="KW-1185">Reference proteome</keyword>
<dbReference type="InterPro" id="IPR053136">
    <property type="entry name" value="UTP_pyrophosphatase-like"/>
</dbReference>
<evidence type="ECO:0000313" key="2">
    <source>
        <dbReference type="EMBL" id="MBO1324842.1"/>
    </source>
</evidence>
<dbReference type="EMBL" id="JAFVMH010000002">
    <property type="protein sequence ID" value="MBO1324842.1"/>
    <property type="molecule type" value="Genomic_DNA"/>
</dbReference>
<dbReference type="CDD" id="cd07344">
    <property type="entry name" value="M48_yhfN_like"/>
    <property type="match status" value="1"/>
</dbReference>
<comment type="caution">
    <text evidence="2">The sequence shown here is derived from an EMBL/GenBank/DDBJ whole genome shotgun (WGS) entry which is preliminary data.</text>
</comment>
<accession>A0A939HJZ1</accession>
<organism evidence="2 3">
    <name type="scientific">Acetobacter garciniae</name>
    <dbReference type="NCBI Taxonomy" id="2817435"/>
    <lineage>
        <taxon>Bacteria</taxon>
        <taxon>Pseudomonadati</taxon>
        <taxon>Pseudomonadota</taxon>
        <taxon>Alphaproteobacteria</taxon>
        <taxon>Acetobacterales</taxon>
        <taxon>Acetobacteraceae</taxon>
        <taxon>Acetobacter</taxon>
    </lineage>
</organism>
<dbReference type="Pfam" id="PF01863">
    <property type="entry name" value="YgjP-like"/>
    <property type="match status" value="1"/>
</dbReference>
<reference evidence="2" key="1">
    <citation type="submission" date="2021-03" db="EMBL/GenBank/DDBJ databases">
        <title>The complete genome sequence of Acetobacter sp. TBRC 12339.</title>
        <authorList>
            <person name="Charoenyingcharoen P."/>
            <person name="Yukphan P."/>
        </authorList>
    </citation>
    <scope>NUCLEOTIDE SEQUENCE</scope>
    <source>
        <strain evidence="2">TBRC 12339</strain>
    </source>
</reference>
<dbReference type="AlphaFoldDB" id="A0A939HJZ1"/>